<evidence type="ECO:0000313" key="1">
    <source>
        <dbReference type="EMBL" id="EXA41368.1"/>
    </source>
</evidence>
<dbReference type="EMBL" id="JH650973">
    <property type="protein sequence ID" value="EXA41368.1"/>
    <property type="molecule type" value="Genomic_DNA"/>
</dbReference>
<protein>
    <submittedName>
        <fullName evidence="1">Uncharacterized protein</fullName>
    </submittedName>
</protein>
<gene>
    <name evidence="1" type="ORF">FOVG_09860</name>
</gene>
<dbReference type="HOGENOM" id="CLU_2589819_0_0_1"/>
<dbReference type="Proteomes" id="UP000030751">
    <property type="component" value="Unassembled WGS sequence"/>
</dbReference>
<reference evidence="1" key="1">
    <citation type="submission" date="2011-10" db="EMBL/GenBank/DDBJ databases">
        <title>The Genome Sequence of Fusarium oxysporum HDV247.</title>
        <authorList>
            <consortium name="The Broad Institute Genome Sequencing Platform"/>
            <person name="Ma L.-J."/>
            <person name="Gale L.R."/>
            <person name="Schwartz D.C."/>
            <person name="Zhou S."/>
            <person name="Corby-Kistler H."/>
            <person name="Young S.K."/>
            <person name="Zeng Q."/>
            <person name="Gargeya S."/>
            <person name="Fitzgerald M."/>
            <person name="Haas B."/>
            <person name="Abouelleil A."/>
            <person name="Alvarado L."/>
            <person name="Arachchi H.M."/>
            <person name="Berlin A."/>
            <person name="Brown A."/>
            <person name="Chapman S.B."/>
            <person name="Chen Z."/>
            <person name="Dunbar C."/>
            <person name="Freedman E."/>
            <person name="Gearin G."/>
            <person name="Goldberg J."/>
            <person name="Griggs A."/>
            <person name="Gujja S."/>
            <person name="Heiman D."/>
            <person name="Howarth C."/>
            <person name="Larson L."/>
            <person name="Lui A."/>
            <person name="MacDonald P.J.P."/>
            <person name="Montmayeur A."/>
            <person name="Murphy C."/>
            <person name="Neiman D."/>
            <person name="Pearson M."/>
            <person name="Priest M."/>
            <person name="Roberts A."/>
            <person name="Saif S."/>
            <person name="Shea T."/>
            <person name="Shenoy N."/>
            <person name="Sisk P."/>
            <person name="Stolte C."/>
            <person name="Sykes S."/>
            <person name="Wortman J."/>
            <person name="Nusbaum C."/>
            <person name="Birren B."/>
        </authorList>
    </citation>
    <scope>NUCLEOTIDE SEQUENCE [LARGE SCALE GENOMIC DNA]</scope>
    <source>
        <strain evidence="1">HDV247</strain>
    </source>
</reference>
<proteinExistence type="predicted"/>
<sequence>MSETPLDINSFTFIDVNISKQAPVTPDDGDGIEALFNMRPLRLGSDDTLRRWDFNTSSVSTERQVKNRITANTRIGTNTR</sequence>
<organism evidence="1">
    <name type="scientific">Fusarium oxysporum f. sp. pisi HDV247</name>
    <dbReference type="NCBI Taxonomy" id="1080344"/>
    <lineage>
        <taxon>Eukaryota</taxon>
        <taxon>Fungi</taxon>
        <taxon>Dikarya</taxon>
        <taxon>Ascomycota</taxon>
        <taxon>Pezizomycotina</taxon>
        <taxon>Sordariomycetes</taxon>
        <taxon>Hypocreomycetidae</taxon>
        <taxon>Hypocreales</taxon>
        <taxon>Nectriaceae</taxon>
        <taxon>Fusarium</taxon>
        <taxon>Fusarium oxysporum species complex</taxon>
    </lineage>
</organism>
<name>W9P8H8_FUSOX</name>
<dbReference type="AlphaFoldDB" id="W9P8H8"/>
<reference evidence="1" key="2">
    <citation type="submission" date="2012-05" db="EMBL/GenBank/DDBJ databases">
        <title>Annotation of the Genome Sequence of Fusarium oxysporum HDV247.</title>
        <authorList>
            <consortium name="The Broad Institute Genomics Platform"/>
            <person name="Ma L.-J."/>
            <person name="Corby-Kistler H."/>
            <person name="Broz K."/>
            <person name="Gale L.R."/>
            <person name="Jonkers W."/>
            <person name="O'Donnell K."/>
            <person name="Ploetz R."/>
            <person name="Steinberg C."/>
            <person name="Schwartz D.C."/>
            <person name="VanEtten H."/>
            <person name="Zhou S."/>
            <person name="Young S.K."/>
            <person name="Zeng Q."/>
            <person name="Gargeya S."/>
            <person name="Fitzgerald M."/>
            <person name="Abouelleil A."/>
            <person name="Alvarado L."/>
            <person name="Chapman S.B."/>
            <person name="Gainer-Dewar J."/>
            <person name="Goldberg J."/>
            <person name="Griggs A."/>
            <person name="Gujja S."/>
            <person name="Hansen M."/>
            <person name="Howarth C."/>
            <person name="Imamovic A."/>
            <person name="Ireland A."/>
            <person name="Larimer J."/>
            <person name="McCowan C."/>
            <person name="Murphy C."/>
            <person name="Pearson M."/>
            <person name="Poon T.W."/>
            <person name="Priest M."/>
            <person name="Roberts A."/>
            <person name="Saif S."/>
            <person name="Shea T."/>
            <person name="Sykes S."/>
            <person name="Wortman J."/>
            <person name="Nusbaum C."/>
            <person name="Birren B."/>
        </authorList>
    </citation>
    <scope>NUCLEOTIDE SEQUENCE</scope>
    <source>
        <strain evidence="1">HDV247</strain>
    </source>
</reference>
<accession>W9P8H8</accession>